<gene>
    <name evidence="10" type="primary">tcyB</name>
    <name evidence="10" type="ORF">IBLFYP30_02208</name>
</gene>
<dbReference type="InterPro" id="IPR043429">
    <property type="entry name" value="ArtM/GltK/GlnP/TcyL/YhdX-like"/>
</dbReference>
<feature type="transmembrane region" description="Helical" evidence="8">
    <location>
        <begin position="87"/>
        <end position="106"/>
    </location>
</feature>
<proteinExistence type="inferred from homology"/>
<evidence type="ECO:0000256" key="1">
    <source>
        <dbReference type="ARBA" id="ARBA00004651"/>
    </source>
</evidence>
<dbReference type="InterPro" id="IPR035906">
    <property type="entry name" value="MetI-like_sf"/>
</dbReference>
<feature type="transmembrane region" description="Helical" evidence="8">
    <location>
        <begin position="182"/>
        <end position="201"/>
    </location>
</feature>
<evidence type="ECO:0000256" key="3">
    <source>
        <dbReference type="ARBA" id="ARBA00022475"/>
    </source>
</evidence>
<keyword evidence="6 8" id="KW-1133">Transmembrane helix</keyword>
<reference evidence="10" key="1">
    <citation type="submission" date="2019-11" db="EMBL/GenBank/DDBJ databases">
        <authorList>
            <person name="Feng L."/>
        </authorList>
    </citation>
    <scope>NUCLEOTIDE SEQUENCE</scope>
    <source>
        <strain evidence="10">IbartlettiiLFYP30</strain>
    </source>
</reference>
<evidence type="ECO:0000259" key="9">
    <source>
        <dbReference type="PROSITE" id="PS50928"/>
    </source>
</evidence>
<name>A0A6N3DNC1_9FIRM</name>
<keyword evidence="4 8" id="KW-0812">Transmembrane</keyword>
<dbReference type="Gene3D" id="1.10.3720.10">
    <property type="entry name" value="MetI-like"/>
    <property type="match status" value="1"/>
</dbReference>
<evidence type="ECO:0000256" key="2">
    <source>
        <dbReference type="ARBA" id="ARBA00022448"/>
    </source>
</evidence>
<organism evidence="10">
    <name type="scientific">Intestinibacter bartlettii</name>
    <dbReference type="NCBI Taxonomy" id="261299"/>
    <lineage>
        <taxon>Bacteria</taxon>
        <taxon>Bacillati</taxon>
        <taxon>Bacillota</taxon>
        <taxon>Clostridia</taxon>
        <taxon>Peptostreptococcales</taxon>
        <taxon>Peptostreptococcaceae</taxon>
        <taxon>Intestinibacter</taxon>
    </lineage>
</organism>
<keyword evidence="5" id="KW-0029">Amino-acid transport</keyword>
<dbReference type="Pfam" id="PF00528">
    <property type="entry name" value="BPD_transp_1"/>
    <property type="match status" value="1"/>
</dbReference>
<dbReference type="GO" id="GO:0006865">
    <property type="term" value="P:amino acid transport"/>
    <property type="evidence" value="ECO:0007669"/>
    <property type="project" value="UniProtKB-KW"/>
</dbReference>
<dbReference type="GO" id="GO:0022857">
    <property type="term" value="F:transmembrane transporter activity"/>
    <property type="evidence" value="ECO:0007669"/>
    <property type="project" value="InterPro"/>
</dbReference>
<comment type="similarity">
    <text evidence="8">Belongs to the binding-protein-dependent transport system permease family.</text>
</comment>
<feature type="transmembrane region" description="Helical" evidence="8">
    <location>
        <begin position="55"/>
        <end position="75"/>
    </location>
</feature>
<dbReference type="GeneID" id="89565057"/>
<feature type="transmembrane region" description="Helical" evidence="8">
    <location>
        <begin position="23"/>
        <end position="43"/>
    </location>
</feature>
<dbReference type="NCBIfam" id="TIGR01726">
    <property type="entry name" value="HEQRo_perm_3TM"/>
    <property type="match status" value="1"/>
</dbReference>
<dbReference type="EMBL" id="CACRUE010000033">
    <property type="protein sequence ID" value="VYU27267.1"/>
    <property type="molecule type" value="Genomic_DNA"/>
</dbReference>
<keyword evidence="3" id="KW-1003">Cell membrane</keyword>
<dbReference type="SUPFAM" id="SSF161098">
    <property type="entry name" value="MetI-like"/>
    <property type="match status" value="1"/>
</dbReference>
<keyword evidence="7 8" id="KW-0472">Membrane</keyword>
<dbReference type="CDD" id="cd06261">
    <property type="entry name" value="TM_PBP2"/>
    <property type="match status" value="1"/>
</dbReference>
<dbReference type="InterPro" id="IPR000515">
    <property type="entry name" value="MetI-like"/>
</dbReference>
<dbReference type="PANTHER" id="PTHR30614">
    <property type="entry name" value="MEMBRANE COMPONENT OF AMINO ACID ABC TRANSPORTER"/>
    <property type="match status" value="1"/>
</dbReference>
<evidence type="ECO:0000256" key="6">
    <source>
        <dbReference type="ARBA" id="ARBA00022989"/>
    </source>
</evidence>
<evidence type="ECO:0000256" key="8">
    <source>
        <dbReference type="RuleBase" id="RU363032"/>
    </source>
</evidence>
<dbReference type="PROSITE" id="PS50928">
    <property type="entry name" value="ABC_TM1"/>
    <property type="match status" value="1"/>
</dbReference>
<dbReference type="RefSeq" id="WP_022071529.1">
    <property type="nucleotide sequence ID" value="NZ_BAABXU010000001.1"/>
</dbReference>
<dbReference type="InterPro" id="IPR010065">
    <property type="entry name" value="AA_ABC_transptr_permease_3TM"/>
</dbReference>
<evidence type="ECO:0000313" key="10">
    <source>
        <dbReference type="EMBL" id="VYU27267.1"/>
    </source>
</evidence>
<protein>
    <submittedName>
        <fullName evidence="10">L-cystine transport system permease protein TcyB</fullName>
    </submittedName>
</protein>
<sequence>MDFAGVMDLVKNMLPSSIVTLEIFFLTIIFSSILGMFVAFGRMSKYAIIRIPIQVFLLIMRGTPLILQLMFFYFAPYYIFAATLPRFWAAILAFTLNYSAYIAEIYRSGIESIPVGQYEAATVLGFGKAETFFKIILPQVVKRIIPPMSNELMTLVKDTALAQVIGVAEIFKLAGATMSSQFSTVPLIVAGVFYLIMNAVVERFCFYLEKKLDYYE</sequence>
<accession>A0A6N3DNC1</accession>
<feature type="domain" description="ABC transmembrane type-1" evidence="9">
    <location>
        <begin position="17"/>
        <end position="205"/>
    </location>
</feature>
<keyword evidence="2 8" id="KW-0813">Transport</keyword>
<evidence type="ECO:0000256" key="7">
    <source>
        <dbReference type="ARBA" id="ARBA00023136"/>
    </source>
</evidence>
<evidence type="ECO:0000256" key="4">
    <source>
        <dbReference type="ARBA" id="ARBA00022692"/>
    </source>
</evidence>
<evidence type="ECO:0000256" key="5">
    <source>
        <dbReference type="ARBA" id="ARBA00022970"/>
    </source>
</evidence>
<dbReference type="AlphaFoldDB" id="A0A6N3DNC1"/>
<dbReference type="PANTHER" id="PTHR30614:SF0">
    <property type="entry name" value="L-CYSTINE TRANSPORT SYSTEM PERMEASE PROTEIN TCYL"/>
    <property type="match status" value="1"/>
</dbReference>
<dbReference type="GO" id="GO:0043190">
    <property type="term" value="C:ATP-binding cassette (ABC) transporter complex"/>
    <property type="evidence" value="ECO:0007669"/>
    <property type="project" value="InterPro"/>
</dbReference>
<comment type="subcellular location">
    <subcellularLocation>
        <location evidence="1 8">Cell membrane</location>
        <topology evidence="1 8">Multi-pass membrane protein</topology>
    </subcellularLocation>
</comment>